<evidence type="ECO:0000256" key="1">
    <source>
        <dbReference type="ARBA" id="ARBA00022801"/>
    </source>
</evidence>
<dbReference type="PANTHER" id="PTHR30255:SF2">
    <property type="entry name" value="SINGLE-STRANDED-DNA-SPECIFIC EXONUCLEASE RECJ"/>
    <property type="match status" value="1"/>
</dbReference>
<dbReference type="Proteomes" id="UP000319836">
    <property type="component" value="Unassembled WGS sequence"/>
</dbReference>
<organism evidence="3 4">
    <name type="scientific">Eiseniibacteriota bacterium</name>
    <dbReference type="NCBI Taxonomy" id="2212470"/>
    <lineage>
        <taxon>Bacteria</taxon>
        <taxon>Candidatus Eiseniibacteriota</taxon>
    </lineage>
</organism>
<gene>
    <name evidence="3" type="ORF">E6K80_07400</name>
</gene>
<dbReference type="InterPro" id="IPR051673">
    <property type="entry name" value="SSDNA_exonuclease_RecJ"/>
</dbReference>
<reference evidence="3 4" key="1">
    <citation type="journal article" date="2019" name="Nat. Microbiol.">
        <title>Mediterranean grassland soil C-N compound turnover is dependent on rainfall and depth, and is mediated by genomically divergent microorganisms.</title>
        <authorList>
            <person name="Diamond S."/>
            <person name="Andeer P.F."/>
            <person name="Li Z."/>
            <person name="Crits-Christoph A."/>
            <person name="Burstein D."/>
            <person name="Anantharaman K."/>
            <person name="Lane K.R."/>
            <person name="Thomas B.C."/>
            <person name="Pan C."/>
            <person name="Northen T.R."/>
            <person name="Banfield J.F."/>
        </authorList>
    </citation>
    <scope>NUCLEOTIDE SEQUENCE [LARGE SCALE GENOMIC DNA]</scope>
    <source>
        <strain evidence="3">WS_10</strain>
    </source>
</reference>
<sequence>RGRLPLLRERFEALVRARLAPEDCVPHLTLDAEVRFSECDLGLADWLERLSPHGLGNAEPVFAARDVRVTNATSVGGGKHLRMTLDDATGTVEAIGFGYGPRCGEVARAGRCDVAFVPSRNEWMGESRVQLKLRGVRIP</sequence>
<dbReference type="GO" id="GO:0004527">
    <property type="term" value="F:exonuclease activity"/>
    <property type="evidence" value="ECO:0007669"/>
    <property type="project" value="UniProtKB-KW"/>
</dbReference>
<dbReference type="PANTHER" id="PTHR30255">
    <property type="entry name" value="SINGLE-STRANDED-DNA-SPECIFIC EXONUCLEASE RECJ"/>
    <property type="match status" value="1"/>
</dbReference>
<comment type="caution">
    <text evidence="3">The sequence shown here is derived from an EMBL/GenBank/DDBJ whole genome shotgun (WGS) entry which is preliminary data.</text>
</comment>
<dbReference type="AlphaFoldDB" id="A0A538U4I9"/>
<proteinExistence type="predicted"/>
<dbReference type="InterPro" id="IPR041122">
    <property type="entry name" value="RecJ_OB"/>
</dbReference>
<dbReference type="Pfam" id="PF17768">
    <property type="entry name" value="RecJ_OB"/>
    <property type="match status" value="1"/>
</dbReference>
<feature type="non-terminal residue" evidence="3">
    <location>
        <position position="1"/>
    </location>
</feature>
<feature type="domain" description="RecJ OB" evidence="2">
    <location>
        <begin position="30"/>
        <end position="134"/>
    </location>
</feature>
<evidence type="ECO:0000259" key="2">
    <source>
        <dbReference type="Pfam" id="PF17768"/>
    </source>
</evidence>
<accession>A0A538U4I9</accession>
<name>A0A538U4I9_UNCEI</name>
<evidence type="ECO:0000313" key="4">
    <source>
        <dbReference type="Proteomes" id="UP000319836"/>
    </source>
</evidence>
<keyword evidence="1" id="KW-0378">Hydrolase</keyword>
<dbReference type="EMBL" id="VBPA01000177">
    <property type="protein sequence ID" value="TMQ70797.1"/>
    <property type="molecule type" value="Genomic_DNA"/>
</dbReference>
<evidence type="ECO:0000313" key="3">
    <source>
        <dbReference type="EMBL" id="TMQ70797.1"/>
    </source>
</evidence>
<protein>
    <submittedName>
        <fullName evidence="3">Single-stranded-DNA-specific exonuclease RecJ</fullName>
    </submittedName>
</protein>
<dbReference type="Gene3D" id="2.40.50.460">
    <property type="match status" value="1"/>
</dbReference>
<keyword evidence="3" id="KW-0269">Exonuclease</keyword>
<keyword evidence="3" id="KW-0540">Nuclease</keyword>